<dbReference type="Gene3D" id="2.20.200.10">
    <property type="entry name" value="Outer membrane efflux proteins (OEP)"/>
    <property type="match status" value="1"/>
</dbReference>
<keyword evidence="2" id="KW-0472">Membrane</keyword>
<dbReference type="RefSeq" id="WP_022040728.1">
    <property type="nucleotide sequence ID" value="NZ_JACSPP010000003.1"/>
</dbReference>
<evidence type="ECO:0000256" key="1">
    <source>
        <dbReference type="ARBA" id="ARBA00007613"/>
    </source>
</evidence>
<reference evidence="3 4" key="1">
    <citation type="submission" date="2020-08" db="EMBL/GenBank/DDBJ databases">
        <title>A Genomic Blueprint of the Chicken Gut Microbiome.</title>
        <authorList>
            <person name="Gilroy R."/>
            <person name="Ravi A."/>
            <person name="Getino M."/>
            <person name="Pursley I."/>
            <person name="Horton D.L."/>
            <person name="Alikhan N.-F."/>
            <person name="Baker D."/>
            <person name="Gharbi K."/>
            <person name="Hall N."/>
            <person name="Watson M."/>
            <person name="Adriaenssens E.M."/>
            <person name="Foster-Nyarko E."/>
            <person name="Jarju S."/>
            <person name="Secka A."/>
            <person name="Antonio M."/>
            <person name="Oren A."/>
            <person name="Chaudhuri R."/>
            <person name="La Ragione R.M."/>
            <person name="Hildebrand F."/>
            <person name="Pallen M.J."/>
        </authorList>
    </citation>
    <scope>NUCLEOTIDE SEQUENCE [LARGE SCALE GENOMIC DNA]</scope>
    <source>
        <strain evidence="3 4">Sa1CVN1</strain>
    </source>
</reference>
<comment type="caution">
    <text evidence="3">The sequence shown here is derived from an EMBL/GenBank/DDBJ whole genome shotgun (WGS) entry which is preliminary data.</text>
</comment>
<dbReference type="EMBL" id="JACSPP010000003">
    <property type="protein sequence ID" value="MBD8039155.1"/>
    <property type="molecule type" value="Genomic_DNA"/>
</dbReference>
<keyword evidence="4" id="KW-1185">Reference proteome</keyword>
<keyword evidence="2" id="KW-1134">Transmembrane beta strand</keyword>
<keyword evidence="2" id="KW-0812">Transmembrane</keyword>
<dbReference type="PANTHER" id="PTHR30203">
    <property type="entry name" value="OUTER MEMBRANE CATION EFFLUX PROTEIN"/>
    <property type="match status" value="1"/>
</dbReference>
<dbReference type="Gene3D" id="1.20.1600.10">
    <property type="entry name" value="Outer membrane efflux proteins (OEP)"/>
    <property type="match status" value="1"/>
</dbReference>
<dbReference type="InterPro" id="IPR003423">
    <property type="entry name" value="OMP_efflux"/>
</dbReference>
<dbReference type="Pfam" id="PF02321">
    <property type="entry name" value="OEP"/>
    <property type="match status" value="2"/>
</dbReference>
<feature type="chain" id="PRO_5044980882" evidence="2">
    <location>
        <begin position="22"/>
        <end position="461"/>
    </location>
</feature>
<feature type="signal peptide" evidence="2">
    <location>
        <begin position="1"/>
        <end position="21"/>
    </location>
</feature>
<organism evidence="3 4">
    <name type="scientific">Phocaeicola intestinalis</name>
    <dbReference type="NCBI Taxonomy" id="2762212"/>
    <lineage>
        <taxon>Bacteria</taxon>
        <taxon>Pseudomonadati</taxon>
        <taxon>Bacteroidota</taxon>
        <taxon>Bacteroidia</taxon>
        <taxon>Bacteroidales</taxon>
        <taxon>Bacteroidaceae</taxon>
        <taxon>Phocaeicola</taxon>
    </lineage>
</organism>
<keyword evidence="2" id="KW-0732">Signal</keyword>
<dbReference type="PROSITE" id="PS51257">
    <property type="entry name" value="PROKAR_LIPOPROTEIN"/>
    <property type="match status" value="1"/>
</dbReference>
<evidence type="ECO:0000313" key="4">
    <source>
        <dbReference type="Proteomes" id="UP000620874"/>
    </source>
</evidence>
<accession>A0ABR8Y4M2</accession>
<dbReference type="PANTHER" id="PTHR30203:SF33">
    <property type="entry name" value="BLR4455 PROTEIN"/>
    <property type="match status" value="1"/>
</dbReference>
<name>A0ABR8Y4M2_9BACT</name>
<evidence type="ECO:0000256" key="2">
    <source>
        <dbReference type="RuleBase" id="RU362097"/>
    </source>
</evidence>
<gene>
    <name evidence="3" type="ORF">H9625_01595</name>
</gene>
<keyword evidence="2" id="KW-0564">Palmitate</keyword>
<protein>
    <submittedName>
        <fullName evidence="3">Efflux transporter outer membrane subunit</fullName>
    </submittedName>
</protein>
<comment type="subcellular location">
    <subcellularLocation>
        <location evidence="2">Cell membrane</location>
        <topology evidence="2">Lipid-anchor</topology>
    </subcellularLocation>
</comment>
<dbReference type="SUPFAM" id="SSF56954">
    <property type="entry name" value="Outer membrane efflux proteins (OEP)"/>
    <property type="match status" value="1"/>
</dbReference>
<proteinExistence type="inferred from homology"/>
<dbReference type="InterPro" id="IPR010131">
    <property type="entry name" value="MdtP/NodT-like"/>
</dbReference>
<dbReference type="NCBIfam" id="TIGR01845">
    <property type="entry name" value="outer_NodT"/>
    <property type="match status" value="1"/>
</dbReference>
<keyword evidence="2" id="KW-0449">Lipoprotein</keyword>
<evidence type="ECO:0000313" key="3">
    <source>
        <dbReference type="EMBL" id="MBD8039155.1"/>
    </source>
</evidence>
<sequence length="461" mass="51683">MKVTKLTYYFLCIILATSLLASCQIGKHYSRPELNLPHTLDSLSVDTASIGDYAWEKIYTDTTLQALIRKTLTYNKDMLIAASRVKELAARKRIAIGDMLPQIGLRVYAERERENYGGNHYSQDDEFDLKGTMSWEIDLWGKLRWAKDKSVADLIGSIENQRALKMSLVAEVAQTYFELVALDNELAIVRQTVDARRESLHLARIRYEGGLTSETAFRQAQVELARTATLVPDLERQITLKENDIAFLTGDYPHHIRRTALPEDVLLPASLPVGLPSSLLERRPDIREAEQALIAANAEVGIAFTSLFPSLTLNASYGGESDVLSELLKSPWHLLSANLLQPVFSWGKNRARLKAQKAALEGATQAYEKVVLNAFKEAYNAIADFNKSKEIYETRLRLEQASKSTLDLAQLQYINGVIGYMDLLDAQRGYLNAQIGLSNAVRDKQITVVRLYKALGGGWKN</sequence>
<dbReference type="Proteomes" id="UP000620874">
    <property type="component" value="Unassembled WGS sequence"/>
</dbReference>
<comment type="similarity">
    <text evidence="1 2">Belongs to the outer membrane factor (OMF) (TC 1.B.17) family.</text>
</comment>